<evidence type="ECO:0000256" key="6">
    <source>
        <dbReference type="ARBA" id="ARBA00022729"/>
    </source>
</evidence>
<feature type="disulfide bond" evidence="12">
    <location>
        <begin position="76"/>
        <end position="85"/>
    </location>
</feature>
<dbReference type="GO" id="GO:0016020">
    <property type="term" value="C:membrane"/>
    <property type="evidence" value="ECO:0007669"/>
    <property type="project" value="UniProtKB-SubCell"/>
</dbReference>
<dbReference type="AlphaFoldDB" id="A0A665WGF3"/>
<evidence type="ECO:0000256" key="11">
    <source>
        <dbReference type="ARBA" id="ARBA00023180"/>
    </source>
</evidence>
<dbReference type="SUPFAM" id="SSF57196">
    <property type="entry name" value="EGF/Laminin"/>
    <property type="match status" value="1"/>
</dbReference>
<keyword evidence="5 14" id="KW-0812">Transmembrane</keyword>
<dbReference type="PROSITE" id="PS50026">
    <property type="entry name" value="EGF_3"/>
    <property type="match status" value="1"/>
</dbReference>
<evidence type="ECO:0000256" key="13">
    <source>
        <dbReference type="SAM" id="MobiDB-lite"/>
    </source>
</evidence>
<sequence>GVMLLWPSVLTKSVSSKLQPADSVSPPRSCVSGQGEEHPHVVKRSTQNCDKTFDSYCLNRGQCMLLVDIDQHFCKCERGFYGPRCANPELVFKPIGEEHIILIIFCVTLLIIGLAGALYFFCKCCRVKCIPQQLVETKT</sequence>
<name>A0A665WGF3_ECHNA</name>
<reference evidence="16" key="2">
    <citation type="submission" date="2025-08" db="UniProtKB">
        <authorList>
            <consortium name="Ensembl"/>
        </authorList>
    </citation>
    <scope>IDENTIFICATION</scope>
</reference>
<dbReference type="PANTHER" id="PTHR10740:SF11">
    <property type="entry name" value="PROEPIREGULIN"/>
    <property type="match status" value="1"/>
</dbReference>
<evidence type="ECO:0000256" key="8">
    <source>
        <dbReference type="ARBA" id="ARBA00023030"/>
    </source>
</evidence>
<gene>
    <name evidence="16" type="primary">ereg</name>
</gene>
<feature type="domain" description="EGF-like" evidence="15">
    <location>
        <begin position="45"/>
        <end position="86"/>
    </location>
</feature>
<dbReference type="Proteomes" id="UP000472264">
    <property type="component" value="Chromosome 9"/>
</dbReference>
<dbReference type="PROSITE" id="PS01186">
    <property type="entry name" value="EGF_2"/>
    <property type="match status" value="1"/>
</dbReference>
<dbReference type="GO" id="GO:0007173">
    <property type="term" value="P:epidermal growth factor receptor signaling pathway"/>
    <property type="evidence" value="ECO:0007669"/>
    <property type="project" value="TreeGrafter"/>
</dbReference>
<organism evidence="16 17">
    <name type="scientific">Echeneis naucrates</name>
    <name type="common">Live sharksucker</name>
    <dbReference type="NCBI Taxonomy" id="173247"/>
    <lineage>
        <taxon>Eukaryota</taxon>
        <taxon>Metazoa</taxon>
        <taxon>Chordata</taxon>
        <taxon>Craniata</taxon>
        <taxon>Vertebrata</taxon>
        <taxon>Euteleostomi</taxon>
        <taxon>Actinopterygii</taxon>
        <taxon>Neopterygii</taxon>
        <taxon>Teleostei</taxon>
        <taxon>Neoteleostei</taxon>
        <taxon>Acanthomorphata</taxon>
        <taxon>Carangaria</taxon>
        <taxon>Carangiformes</taxon>
        <taxon>Echeneidae</taxon>
        <taxon>Echeneis</taxon>
    </lineage>
</organism>
<dbReference type="GO" id="GO:0008284">
    <property type="term" value="P:positive regulation of cell population proliferation"/>
    <property type="evidence" value="ECO:0007669"/>
    <property type="project" value="TreeGrafter"/>
</dbReference>
<dbReference type="InterPro" id="IPR000742">
    <property type="entry name" value="EGF"/>
</dbReference>
<reference evidence="16" key="3">
    <citation type="submission" date="2025-09" db="UniProtKB">
        <authorList>
            <consortium name="Ensembl"/>
        </authorList>
    </citation>
    <scope>IDENTIFICATION</scope>
</reference>
<evidence type="ECO:0000256" key="2">
    <source>
        <dbReference type="ARBA" id="ARBA00004613"/>
    </source>
</evidence>
<evidence type="ECO:0000259" key="15">
    <source>
        <dbReference type="PROSITE" id="PS50026"/>
    </source>
</evidence>
<comment type="caution">
    <text evidence="12">Lacks conserved residue(s) required for the propagation of feature annotation.</text>
</comment>
<evidence type="ECO:0000256" key="14">
    <source>
        <dbReference type="SAM" id="Phobius"/>
    </source>
</evidence>
<proteinExistence type="predicted"/>
<dbReference type="PROSITE" id="PS00022">
    <property type="entry name" value="EGF_1"/>
    <property type="match status" value="1"/>
</dbReference>
<keyword evidence="17" id="KW-1185">Reference proteome</keyword>
<comment type="subcellular location">
    <subcellularLocation>
        <location evidence="1">Membrane</location>
        <topology evidence="1">Single-pass type I membrane protein</topology>
    </subcellularLocation>
    <subcellularLocation>
        <location evidence="2">Secreted</location>
    </subcellularLocation>
</comment>
<dbReference type="GO" id="GO:0005154">
    <property type="term" value="F:epidermal growth factor receptor binding"/>
    <property type="evidence" value="ECO:0007669"/>
    <property type="project" value="TreeGrafter"/>
</dbReference>
<accession>A0A665WGF3</accession>
<dbReference type="Gene3D" id="2.10.25.10">
    <property type="entry name" value="Laminin"/>
    <property type="match status" value="1"/>
</dbReference>
<reference evidence="16" key="1">
    <citation type="submission" date="2021-04" db="EMBL/GenBank/DDBJ databases">
        <authorList>
            <consortium name="Wellcome Sanger Institute Data Sharing"/>
        </authorList>
    </citation>
    <scope>NUCLEOTIDE SEQUENCE [LARGE SCALE GENOMIC DNA]</scope>
</reference>
<evidence type="ECO:0000256" key="1">
    <source>
        <dbReference type="ARBA" id="ARBA00004479"/>
    </source>
</evidence>
<dbReference type="GO" id="GO:0005615">
    <property type="term" value="C:extracellular space"/>
    <property type="evidence" value="ECO:0007669"/>
    <property type="project" value="TreeGrafter"/>
</dbReference>
<dbReference type="PRINTS" id="PR00009">
    <property type="entry name" value="EGFTGF"/>
</dbReference>
<evidence type="ECO:0000256" key="9">
    <source>
        <dbReference type="ARBA" id="ARBA00023136"/>
    </source>
</evidence>
<keyword evidence="10 12" id="KW-1015">Disulfide bond</keyword>
<keyword evidence="7 14" id="KW-1133">Transmembrane helix</keyword>
<evidence type="ECO:0000313" key="17">
    <source>
        <dbReference type="Proteomes" id="UP000472264"/>
    </source>
</evidence>
<dbReference type="Ensembl" id="ENSENLT00000044143.1">
    <property type="protein sequence ID" value="ENSENLP00000043048.1"/>
    <property type="gene ID" value="ENSENLG00000018390.1"/>
</dbReference>
<keyword evidence="8" id="KW-0339">Growth factor</keyword>
<keyword evidence="3" id="KW-0964">Secreted</keyword>
<evidence type="ECO:0000256" key="7">
    <source>
        <dbReference type="ARBA" id="ARBA00022989"/>
    </source>
</evidence>
<dbReference type="GO" id="GO:0008083">
    <property type="term" value="F:growth factor activity"/>
    <property type="evidence" value="ECO:0007669"/>
    <property type="project" value="UniProtKB-KW"/>
</dbReference>
<feature type="transmembrane region" description="Helical" evidence="14">
    <location>
        <begin position="100"/>
        <end position="121"/>
    </location>
</feature>
<dbReference type="PANTHER" id="PTHR10740">
    <property type="entry name" value="TRANSFORMING GROWTH FACTOR ALPHA"/>
    <property type="match status" value="1"/>
</dbReference>
<keyword evidence="4 12" id="KW-0245">EGF-like domain</keyword>
<dbReference type="GO" id="GO:0045840">
    <property type="term" value="P:positive regulation of mitotic nuclear division"/>
    <property type="evidence" value="ECO:0007669"/>
    <property type="project" value="TreeGrafter"/>
</dbReference>
<feature type="disulfide bond" evidence="12">
    <location>
        <begin position="57"/>
        <end position="74"/>
    </location>
</feature>
<protein>
    <recommendedName>
        <fullName evidence="15">EGF-like domain-containing protein</fullName>
    </recommendedName>
</protein>
<evidence type="ECO:0000256" key="3">
    <source>
        <dbReference type="ARBA" id="ARBA00022525"/>
    </source>
</evidence>
<evidence type="ECO:0000256" key="5">
    <source>
        <dbReference type="ARBA" id="ARBA00022692"/>
    </source>
</evidence>
<feature type="region of interest" description="Disordered" evidence="13">
    <location>
        <begin position="18"/>
        <end position="37"/>
    </location>
</feature>
<keyword evidence="9 14" id="KW-0472">Membrane</keyword>
<evidence type="ECO:0000256" key="10">
    <source>
        <dbReference type="ARBA" id="ARBA00023157"/>
    </source>
</evidence>
<evidence type="ECO:0000313" key="16">
    <source>
        <dbReference type="Ensembl" id="ENSENLP00000043048.1"/>
    </source>
</evidence>
<keyword evidence="6" id="KW-0732">Signal</keyword>
<evidence type="ECO:0000256" key="4">
    <source>
        <dbReference type="ARBA" id="ARBA00022536"/>
    </source>
</evidence>
<evidence type="ECO:0000256" key="12">
    <source>
        <dbReference type="PROSITE-ProRule" id="PRU00076"/>
    </source>
</evidence>
<keyword evidence="11" id="KW-0325">Glycoprotein</keyword>